<evidence type="ECO:0008006" key="3">
    <source>
        <dbReference type="Google" id="ProtNLM"/>
    </source>
</evidence>
<dbReference type="OrthoDB" id="1111178at2"/>
<accession>A0A0P7ANS2</accession>
<keyword evidence="2" id="KW-1185">Reference proteome</keyword>
<dbReference type="InterPro" id="IPR011050">
    <property type="entry name" value="Pectin_lyase_fold/virulence"/>
</dbReference>
<protein>
    <recommendedName>
        <fullName evidence="3">Lipoprotein</fullName>
    </recommendedName>
</protein>
<dbReference type="PATRIC" id="fig|1300341.3.peg.540"/>
<dbReference type="PROSITE" id="PS51257">
    <property type="entry name" value="PROKAR_LIPOPROTEIN"/>
    <property type="match status" value="1"/>
</dbReference>
<dbReference type="EMBL" id="LDJX01000001">
    <property type="protein sequence ID" value="KPM33642.1"/>
    <property type="molecule type" value="Genomic_DNA"/>
</dbReference>
<dbReference type="SUPFAM" id="SSF51126">
    <property type="entry name" value="Pectin lyase-like"/>
    <property type="match status" value="1"/>
</dbReference>
<dbReference type="AlphaFoldDB" id="A0A0P7ANS2"/>
<gene>
    <name evidence="1" type="ORF">I595_546</name>
</gene>
<dbReference type="RefSeq" id="WP_054557796.1">
    <property type="nucleotide sequence ID" value="NZ_LDJX01000001.1"/>
</dbReference>
<dbReference type="STRING" id="1300341.I595_546"/>
<name>A0A0P7ANS2_9FLAO</name>
<evidence type="ECO:0000313" key="1">
    <source>
        <dbReference type="EMBL" id="KPM33642.1"/>
    </source>
</evidence>
<comment type="caution">
    <text evidence="1">The sequence shown here is derived from an EMBL/GenBank/DDBJ whole genome shotgun (WGS) entry which is preliminary data.</text>
</comment>
<organism evidence="1 2">
    <name type="scientific">Croceitalea dokdonensis DOKDO 023</name>
    <dbReference type="NCBI Taxonomy" id="1300341"/>
    <lineage>
        <taxon>Bacteria</taxon>
        <taxon>Pseudomonadati</taxon>
        <taxon>Bacteroidota</taxon>
        <taxon>Flavobacteriia</taxon>
        <taxon>Flavobacteriales</taxon>
        <taxon>Flavobacteriaceae</taxon>
        <taxon>Croceitalea</taxon>
    </lineage>
</organism>
<dbReference type="Proteomes" id="UP000050280">
    <property type="component" value="Unassembled WGS sequence"/>
</dbReference>
<reference evidence="1 2" key="1">
    <citation type="submission" date="2015-09" db="EMBL/GenBank/DDBJ databases">
        <title>Genome sequence of the marine flavobacterium Croceitalea dokdonensis DOKDO 023 that contains proton- and sodium-pumping rhodopsins.</title>
        <authorList>
            <person name="Kwon S.-K."/>
            <person name="Lee H.K."/>
            <person name="Kwak M.-J."/>
            <person name="Kim J.F."/>
        </authorList>
    </citation>
    <scope>NUCLEOTIDE SEQUENCE [LARGE SCALE GENOMIC DNA]</scope>
    <source>
        <strain evidence="1 2">DOKDO 023</strain>
    </source>
</reference>
<evidence type="ECO:0000313" key="2">
    <source>
        <dbReference type="Proteomes" id="UP000050280"/>
    </source>
</evidence>
<proteinExistence type="predicted"/>
<sequence>MRPKAYILIPPLFLLILGLGSCRKDFDFNPSPGNLIFSKDTVYLDTVFTNIGSSTYSLKVFNPDDEDIYIPSIRLENGESSGYRLNVDGEAGRNFENIPLLAKDSLFIFIEVTFDVSTQEQTNFLYTDALVFQGTTNTQQIPLVTLIKDAIFLYPERDSFGVTETLVLGNDAQGNELRLEGFFLDDQELEFTNEKPYVIYGYAAVPPNSTLNIEAGTRVHFHENSGLLVGNQARVTINGALSEDPELLENEVIFEGDRLEPEFNDVPGQWGTVWLAAGSENNSIAYLTLKNATLGLFVEGGTDTDTDVINLTISNSQILNSSLHNLWSLSSMVEATNCVFGNAGDASVYGNLGGAYHFKHCTIANYWVNGFRSAPALKLDNFLALDDTTILVEDLALASFANCIIDGNRNREISLLGNPEAGFQISFVNCSIKYDTDGVDTGTTPLLDFNGNPSFVNPFLNRNIGFVQPTSGDFRLDDTSQILGLGDMDTATSVPLDILGNNRTERPDLGAYQFLLQE</sequence>